<dbReference type="PRINTS" id="PR00978">
    <property type="entry name" value="STARPROTEIN"/>
</dbReference>
<feature type="transmembrane region" description="Helical" evidence="5">
    <location>
        <begin position="145"/>
        <end position="167"/>
    </location>
</feature>
<dbReference type="PROSITE" id="PS50848">
    <property type="entry name" value="START"/>
    <property type="match status" value="1"/>
</dbReference>
<dbReference type="InterPro" id="IPR000799">
    <property type="entry name" value="StAR-like"/>
</dbReference>
<dbReference type="Pfam" id="PF01852">
    <property type="entry name" value="START"/>
    <property type="match status" value="1"/>
</dbReference>
<feature type="domain" description="START" evidence="6">
    <location>
        <begin position="296"/>
        <end position="482"/>
    </location>
</feature>
<evidence type="ECO:0000256" key="4">
    <source>
        <dbReference type="SAM" id="MobiDB-lite"/>
    </source>
</evidence>
<evidence type="ECO:0000256" key="2">
    <source>
        <dbReference type="ARBA" id="ARBA00022692"/>
    </source>
</evidence>
<protein>
    <submittedName>
        <fullName evidence="8">Uncharacterized protein</fullName>
    </submittedName>
</protein>
<feature type="transmembrane region" description="Helical" evidence="5">
    <location>
        <begin position="173"/>
        <end position="194"/>
    </location>
</feature>
<dbReference type="PROSITE" id="PS51439">
    <property type="entry name" value="MENTAL"/>
    <property type="match status" value="1"/>
</dbReference>
<keyword evidence="5" id="KW-1133">Transmembrane helix</keyword>
<dbReference type="InterPro" id="IPR019498">
    <property type="entry name" value="MENTAL"/>
</dbReference>
<evidence type="ECO:0000313" key="8">
    <source>
        <dbReference type="EMBL" id="KAK6620159.1"/>
    </source>
</evidence>
<reference evidence="8 9" key="1">
    <citation type="submission" date="2023-09" db="EMBL/GenBank/DDBJ databases">
        <title>Genomes of two closely related lineages of the louse Polyplax serrata with different host specificities.</title>
        <authorList>
            <person name="Martinu J."/>
            <person name="Tarabai H."/>
            <person name="Stefka J."/>
            <person name="Hypsa V."/>
        </authorList>
    </citation>
    <scope>NUCLEOTIDE SEQUENCE [LARGE SCALE GENOMIC DNA]</scope>
    <source>
        <strain evidence="8">98ZLc_SE</strain>
    </source>
</reference>
<feature type="transmembrane region" description="Helical" evidence="5">
    <location>
        <begin position="116"/>
        <end position="138"/>
    </location>
</feature>
<evidence type="ECO:0000313" key="9">
    <source>
        <dbReference type="Proteomes" id="UP001359485"/>
    </source>
</evidence>
<evidence type="ECO:0000259" key="6">
    <source>
        <dbReference type="PROSITE" id="PS50848"/>
    </source>
</evidence>
<dbReference type="InterPro" id="IPR051869">
    <property type="entry name" value="STARD3"/>
</dbReference>
<accession>A0ABR1AIE8</accession>
<feature type="transmembrane region" description="Helical" evidence="5">
    <location>
        <begin position="73"/>
        <end position="96"/>
    </location>
</feature>
<feature type="domain" description="MENTAL" evidence="7">
    <location>
        <begin position="67"/>
        <end position="243"/>
    </location>
</feature>
<dbReference type="EMBL" id="JAWJWF010000048">
    <property type="protein sequence ID" value="KAK6620159.1"/>
    <property type="molecule type" value="Genomic_DNA"/>
</dbReference>
<dbReference type="Pfam" id="PF10457">
    <property type="entry name" value="MENTAL"/>
    <property type="match status" value="1"/>
</dbReference>
<feature type="region of interest" description="Disordered" evidence="4">
    <location>
        <begin position="243"/>
        <end position="269"/>
    </location>
</feature>
<dbReference type="Proteomes" id="UP001359485">
    <property type="component" value="Unassembled WGS sequence"/>
</dbReference>
<dbReference type="PANTHER" id="PTHR46121:SF4">
    <property type="entry name" value="STEROIDOGENIC ACUTE REGULATORY PROTEIN-LIKE"/>
    <property type="match status" value="1"/>
</dbReference>
<comment type="subcellular location">
    <subcellularLocation>
        <location evidence="1">Membrane</location>
        <topology evidence="1">Multi-pass membrane protein</topology>
    </subcellularLocation>
</comment>
<keyword evidence="9" id="KW-1185">Reference proteome</keyword>
<organism evidence="8 9">
    <name type="scientific">Polyplax serrata</name>
    <name type="common">Common mouse louse</name>
    <dbReference type="NCBI Taxonomy" id="468196"/>
    <lineage>
        <taxon>Eukaryota</taxon>
        <taxon>Metazoa</taxon>
        <taxon>Ecdysozoa</taxon>
        <taxon>Arthropoda</taxon>
        <taxon>Hexapoda</taxon>
        <taxon>Insecta</taxon>
        <taxon>Pterygota</taxon>
        <taxon>Neoptera</taxon>
        <taxon>Paraneoptera</taxon>
        <taxon>Psocodea</taxon>
        <taxon>Troctomorpha</taxon>
        <taxon>Phthiraptera</taxon>
        <taxon>Anoplura</taxon>
        <taxon>Polyplacidae</taxon>
        <taxon>Polyplax</taxon>
    </lineage>
</organism>
<evidence type="ECO:0000256" key="3">
    <source>
        <dbReference type="ARBA" id="ARBA00023136"/>
    </source>
</evidence>
<dbReference type="SUPFAM" id="SSF55961">
    <property type="entry name" value="Bet v1-like"/>
    <property type="match status" value="1"/>
</dbReference>
<keyword evidence="3 5" id="KW-0472">Membrane</keyword>
<evidence type="ECO:0000256" key="5">
    <source>
        <dbReference type="SAM" id="Phobius"/>
    </source>
</evidence>
<dbReference type="InterPro" id="IPR023393">
    <property type="entry name" value="START-like_dom_sf"/>
</dbReference>
<comment type="caution">
    <text evidence="8">The sequence shown here is derived from an EMBL/GenBank/DDBJ whole genome shotgun (WGS) entry which is preliminary data.</text>
</comment>
<dbReference type="InterPro" id="IPR002913">
    <property type="entry name" value="START_lipid-bd_dom"/>
</dbReference>
<keyword evidence="2 5" id="KW-0812">Transmembrane</keyword>
<gene>
    <name evidence="8" type="ORF">RUM44_006560</name>
</gene>
<name>A0ABR1AIE8_POLSC</name>
<dbReference type="Gene3D" id="3.30.530.20">
    <property type="match status" value="1"/>
</dbReference>
<sequence length="486" mass="55690">MTDQDIRNAAEVLLAPTNTCHYNGLMPDTQSLCTHNHQADSINNSLSSLEGTHLDEVASGFRRNGRMSAVRRFFCCFVLFDLLLIALTWLICIVIIDSNNIINVVKQQVLHYSIITSLFDIVVASALRFCILLFFYGILHFNTTFFVAFTTFSTCLFLIFKVVYYSWATANEPAFHVIIILMSFIVSWLETWFFDFRVIPQELFAQQYAWSRGRFSESLNNLLFDPNLRNSVIRQFPRHTIGDTREESTGNFYSPLESPEGSDNESDENRIPSKLLNEELLQRGKDNLELAWNILNDNGWTLQKSTNCSESVFSKQHKQLGKFFLLRTTMNVKAETLLQDLFKNVDRLTTWNKSVLESRRLLVIDDHTDVTYQVSAPGGNGVITSRDFVNVRHWNMRGDSFVLAGISVPYPSLPSNKFYIRGENGPCCWAIKPLEGNNCNFQFLLNTDLKGWIPKYVFENAIISVLLDYSQSLKGHCTFLNRNGKT</sequence>
<dbReference type="SMART" id="SM00234">
    <property type="entry name" value="START"/>
    <property type="match status" value="1"/>
</dbReference>
<proteinExistence type="predicted"/>
<dbReference type="PANTHER" id="PTHR46121">
    <property type="entry name" value="STEROIDOGENIC ACUTE REGULATORY PROTEIN-LIKE"/>
    <property type="match status" value="1"/>
</dbReference>
<evidence type="ECO:0000256" key="1">
    <source>
        <dbReference type="ARBA" id="ARBA00004141"/>
    </source>
</evidence>
<evidence type="ECO:0000259" key="7">
    <source>
        <dbReference type="PROSITE" id="PS51439"/>
    </source>
</evidence>